<organism evidence="1 2">
    <name type="scientific">Hungatella hathewayi</name>
    <dbReference type="NCBI Taxonomy" id="154046"/>
    <lineage>
        <taxon>Bacteria</taxon>
        <taxon>Bacillati</taxon>
        <taxon>Bacillota</taxon>
        <taxon>Clostridia</taxon>
        <taxon>Lachnospirales</taxon>
        <taxon>Lachnospiraceae</taxon>
        <taxon>Hungatella</taxon>
    </lineage>
</organism>
<dbReference type="AlphaFoldDB" id="A0A3E2WX68"/>
<sequence length="80" mass="8540">MGKLIFSHAGSSGNMIRNHVSSHIPCSILPKEHLAHSEQFKRAYTPPQPSVHPDTSLVHQGGWEVINREGMGAGAADGNG</sequence>
<comment type="caution">
    <text evidence="1">The sequence shown here is derived from an EMBL/GenBank/DDBJ whole genome shotgun (WGS) entry which is preliminary data.</text>
</comment>
<dbReference type="EMBL" id="QVIA01000011">
    <property type="protein sequence ID" value="RGC31880.1"/>
    <property type="molecule type" value="Genomic_DNA"/>
</dbReference>
<evidence type="ECO:0000313" key="1">
    <source>
        <dbReference type="EMBL" id="RGC31880.1"/>
    </source>
</evidence>
<gene>
    <name evidence="1" type="ORF">DWX41_11680</name>
</gene>
<dbReference type="Proteomes" id="UP000261111">
    <property type="component" value="Unassembled WGS sequence"/>
</dbReference>
<protein>
    <submittedName>
        <fullName evidence="1">Uncharacterized protein</fullName>
    </submittedName>
</protein>
<evidence type="ECO:0000313" key="2">
    <source>
        <dbReference type="Proteomes" id="UP000261111"/>
    </source>
</evidence>
<name>A0A3E2WX68_9FIRM</name>
<reference evidence="1 2" key="1">
    <citation type="submission" date="2018-08" db="EMBL/GenBank/DDBJ databases">
        <title>A genome reference for cultivated species of the human gut microbiota.</title>
        <authorList>
            <person name="Zou Y."/>
            <person name="Xue W."/>
            <person name="Luo G."/>
        </authorList>
    </citation>
    <scope>NUCLEOTIDE SEQUENCE [LARGE SCALE GENOMIC DNA]</scope>
    <source>
        <strain evidence="1 2">AF19-21</strain>
    </source>
</reference>
<proteinExistence type="predicted"/>
<accession>A0A3E2WX68</accession>